<feature type="domain" description="Tyrosinase copper-binding" evidence="5">
    <location>
        <begin position="248"/>
        <end position="259"/>
    </location>
</feature>
<feature type="compositionally biased region" description="Basic and acidic residues" evidence="4">
    <location>
        <begin position="431"/>
        <end position="459"/>
    </location>
</feature>
<evidence type="ECO:0000256" key="1">
    <source>
        <dbReference type="ARBA" id="ARBA00009928"/>
    </source>
</evidence>
<organism evidence="6 7">
    <name type="scientific">Pseudoduganella albidiflava</name>
    <dbReference type="NCBI Taxonomy" id="321983"/>
    <lineage>
        <taxon>Bacteria</taxon>
        <taxon>Pseudomonadati</taxon>
        <taxon>Pseudomonadota</taxon>
        <taxon>Betaproteobacteria</taxon>
        <taxon>Burkholderiales</taxon>
        <taxon>Oxalobacteraceae</taxon>
        <taxon>Telluria group</taxon>
        <taxon>Pseudoduganella</taxon>
    </lineage>
</organism>
<dbReference type="Gene3D" id="1.10.1280.10">
    <property type="entry name" value="Di-copper center containing domain from catechol oxidase"/>
    <property type="match status" value="1"/>
</dbReference>
<evidence type="ECO:0000259" key="5">
    <source>
        <dbReference type="PROSITE" id="PS00498"/>
    </source>
</evidence>
<protein>
    <recommendedName>
        <fullName evidence="5">Tyrosinase copper-binding domain-containing protein</fullName>
    </recommendedName>
</protein>
<comment type="similarity">
    <text evidence="1">Belongs to the tyrosinase family.</text>
</comment>
<dbReference type="PROSITE" id="PS00498">
    <property type="entry name" value="TYROSINASE_2"/>
    <property type="match status" value="1"/>
</dbReference>
<dbReference type="PROSITE" id="PS51318">
    <property type="entry name" value="TAT"/>
    <property type="match status" value="1"/>
</dbReference>
<evidence type="ECO:0000256" key="4">
    <source>
        <dbReference type="SAM" id="MobiDB-lite"/>
    </source>
</evidence>
<name>A0ABX5RWM9_9BURK</name>
<dbReference type="InterPro" id="IPR050316">
    <property type="entry name" value="Tyrosinase/Hemocyanin"/>
</dbReference>
<dbReference type="InterPro" id="IPR006311">
    <property type="entry name" value="TAT_signal"/>
</dbReference>
<evidence type="ECO:0000313" key="7">
    <source>
        <dbReference type="Proteomes" id="UP000292307"/>
    </source>
</evidence>
<dbReference type="SUPFAM" id="SSF48056">
    <property type="entry name" value="Di-copper centre-containing domain"/>
    <property type="match status" value="1"/>
</dbReference>
<keyword evidence="2" id="KW-0479">Metal-binding</keyword>
<dbReference type="Proteomes" id="UP000292307">
    <property type="component" value="Chromosome"/>
</dbReference>
<dbReference type="PRINTS" id="PR00092">
    <property type="entry name" value="TYROSINASE"/>
</dbReference>
<keyword evidence="7" id="KW-1185">Reference proteome</keyword>
<evidence type="ECO:0000256" key="2">
    <source>
        <dbReference type="ARBA" id="ARBA00022723"/>
    </source>
</evidence>
<dbReference type="RefSeq" id="WP_131146354.1">
    <property type="nucleotide sequence ID" value="NZ_BMWV01000013.1"/>
</dbReference>
<gene>
    <name evidence="6" type="ORF">EYF70_16315</name>
</gene>
<dbReference type="InterPro" id="IPR008922">
    <property type="entry name" value="Di-copper_centre_dom_sf"/>
</dbReference>
<dbReference type="Pfam" id="PF00264">
    <property type="entry name" value="Tyrosinase"/>
    <property type="match status" value="2"/>
</dbReference>
<evidence type="ECO:0000313" key="6">
    <source>
        <dbReference type="EMBL" id="QBI02239.1"/>
    </source>
</evidence>
<sequence>MSSLSRREFLAAGGVAAGLVLLQPGSVAQGCGATRYSLVTEQGRKMLQIYADSVRRMAVPLRYPESSPLSWTFQWYTHMVRGDRTKAGELARIFPLFGGALANEMWNTCQSHLGQPEQYFLPWHRMVLNHFEQIIRAVSGEACFTLPYWDYTDPAQQALPVEFRQKKHGRWGALYRDERYPEINAGTPLPLGRTGLRLDLDCMKSATYNPLNGDAGFCANIDALVHGAVHLDIGTRLGMATVPWAADDPLFWIHHCSIDRIWASWNRAGGRNPDDAAFLDKTFVFANGSGARVQPRIRDVVSLPALAYDTYLSRPAGSLPFAPARGDGAAREWEPAALESNDSGVDGAIRLGSEPATIPLAAVPGGDSLAGAPPWMGPGAQAILSIEGRTARTFTPTGFDVYVHGGRNGGLRPGSPAHVGQVHFFGLEAGYGHDEGHGEGHDGGHEDRHEDRHGEETGHAHPPSGPEGRDVSFVLGGAARKHLAALDPGSVAVTFVPVGVPDGIPDAALRRVALVIR</sequence>
<dbReference type="InterPro" id="IPR002227">
    <property type="entry name" value="Tyrosinase_Cu-bd"/>
</dbReference>
<dbReference type="PROSITE" id="PS51257">
    <property type="entry name" value="PROKAR_LIPOPROTEIN"/>
    <property type="match status" value="1"/>
</dbReference>
<accession>A0ABX5RWM9</accession>
<feature type="region of interest" description="Disordered" evidence="4">
    <location>
        <begin position="429"/>
        <end position="472"/>
    </location>
</feature>
<keyword evidence="3" id="KW-0186">Copper</keyword>
<proteinExistence type="inferred from homology"/>
<dbReference type="PANTHER" id="PTHR11474">
    <property type="entry name" value="TYROSINASE FAMILY MEMBER"/>
    <property type="match status" value="1"/>
</dbReference>
<dbReference type="EMBL" id="CP036401">
    <property type="protein sequence ID" value="QBI02239.1"/>
    <property type="molecule type" value="Genomic_DNA"/>
</dbReference>
<reference evidence="6 7" key="1">
    <citation type="submission" date="2019-02" db="EMBL/GenBank/DDBJ databases">
        <title>Draft Genome Sequences of Six Type Strains of the Genus Massilia.</title>
        <authorList>
            <person name="Miess H."/>
            <person name="Frediansyhah A."/>
            <person name="Gross H."/>
        </authorList>
    </citation>
    <scope>NUCLEOTIDE SEQUENCE [LARGE SCALE GENOMIC DNA]</scope>
    <source>
        <strain evidence="6 7">DSM 17472</strain>
    </source>
</reference>
<evidence type="ECO:0000256" key="3">
    <source>
        <dbReference type="ARBA" id="ARBA00023008"/>
    </source>
</evidence>
<dbReference type="PANTHER" id="PTHR11474:SF126">
    <property type="entry name" value="TYROSINASE-LIKE PROTEIN TYR-1-RELATED"/>
    <property type="match status" value="1"/>
</dbReference>